<dbReference type="OrthoDB" id="412788at2759"/>
<feature type="region of interest" description="Disordered" evidence="2">
    <location>
        <begin position="1"/>
        <end position="21"/>
    </location>
</feature>
<keyword evidence="4" id="KW-0489">Methyltransferase</keyword>
<evidence type="ECO:0000313" key="4">
    <source>
        <dbReference type="EMBL" id="KKA24321.1"/>
    </source>
</evidence>
<name>A0A0F4Z2L4_RASE3</name>
<evidence type="ECO:0000259" key="3">
    <source>
        <dbReference type="Pfam" id="PF01814"/>
    </source>
</evidence>
<proteinExistence type="inferred from homology"/>
<evidence type="ECO:0000256" key="1">
    <source>
        <dbReference type="ARBA" id="ARBA00023604"/>
    </source>
</evidence>
<accession>A0A0F4Z2L4</accession>
<dbReference type="STRING" id="1408163.A0A0F4Z2L4"/>
<dbReference type="GO" id="GO:0008168">
    <property type="term" value="F:methyltransferase activity"/>
    <property type="evidence" value="ECO:0007669"/>
    <property type="project" value="UniProtKB-KW"/>
</dbReference>
<keyword evidence="5" id="KW-1185">Reference proteome</keyword>
<feature type="domain" description="Hemerythrin-like" evidence="3">
    <location>
        <begin position="345"/>
        <end position="455"/>
    </location>
</feature>
<dbReference type="GO" id="GO:0016491">
    <property type="term" value="F:oxidoreductase activity"/>
    <property type="evidence" value="ECO:0007669"/>
    <property type="project" value="InterPro"/>
</dbReference>
<protein>
    <submittedName>
        <fullName evidence="4">Methyltransferase</fullName>
    </submittedName>
</protein>
<feature type="compositionally biased region" description="Polar residues" evidence="2">
    <location>
        <begin position="523"/>
        <end position="539"/>
    </location>
</feature>
<reference evidence="4 5" key="1">
    <citation type="submission" date="2015-04" db="EMBL/GenBank/DDBJ databases">
        <authorList>
            <person name="Heijne W.H."/>
            <person name="Fedorova N.D."/>
            <person name="Nierman W.C."/>
            <person name="Vollebregt A.W."/>
            <person name="Zhao Z."/>
            <person name="Wu L."/>
            <person name="Kumar M."/>
            <person name="Stam H."/>
            <person name="van den Berg M.A."/>
            <person name="Pel H.J."/>
        </authorList>
    </citation>
    <scope>NUCLEOTIDE SEQUENCE [LARGE SCALE GENOMIC DNA]</scope>
    <source>
        <strain evidence="4 5">CBS 393.64</strain>
    </source>
</reference>
<dbReference type="PANTHER" id="PTHR34598">
    <property type="entry name" value="BLL6449 PROTEIN"/>
    <property type="match status" value="1"/>
</dbReference>
<dbReference type="Proteomes" id="UP000053958">
    <property type="component" value="Unassembled WGS sequence"/>
</dbReference>
<dbReference type="Gene3D" id="1.20.120.520">
    <property type="entry name" value="nmb1532 protein domain like"/>
    <property type="match status" value="1"/>
</dbReference>
<dbReference type="AlphaFoldDB" id="A0A0F4Z2L4"/>
<evidence type="ECO:0000313" key="5">
    <source>
        <dbReference type="Proteomes" id="UP000053958"/>
    </source>
</evidence>
<evidence type="ECO:0000256" key="2">
    <source>
        <dbReference type="SAM" id="MobiDB-lite"/>
    </source>
</evidence>
<feature type="region of interest" description="Disordered" evidence="2">
    <location>
        <begin position="522"/>
        <end position="545"/>
    </location>
</feature>
<dbReference type="InterPro" id="IPR012312">
    <property type="entry name" value="Hemerythrin-like"/>
</dbReference>
<feature type="region of interest" description="Disordered" evidence="2">
    <location>
        <begin position="261"/>
        <end position="280"/>
    </location>
</feature>
<dbReference type="EMBL" id="LASV01000066">
    <property type="protein sequence ID" value="KKA24321.1"/>
    <property type="molecule type" value="Genomic_DNA"/>
</dbReference>
<dbReference type="PANTHER" id="PTHR34598:SF1">
    <property type="entry name" value="PUTATIVE (AFU_ORTHOLOGUE AFUA_3G13140)-RELATED"/>
    <property type="match status" value="1"/>
</dbReference>
<dbReference type="GO" id="GO:0032259">
    <property type="term" value="P:methylation"/>
    <property type="evidence" value="ECO:0007669"/>
    <property type="project" value="UniProtKB-KW"/>
</dbReference>
<gene>
    <name evidence="4" type="ORF">T310_1648</name>
</gene>
<feature type="compositionally biased region" description="Basic and acidic residues" evidence="2">
    <location>
        <begin position="267"/>
        <end position="280"/>
    </location>
</feature>
<feature type="compositionally biased region" description="Low complexity" evidence="2">
    <location>
        <begin position="1"/>
        <end position="13"/>
    </location>
</feature>
<organism evidence="4 5">
    <name type="scientific">Rasamsonia emersonii (strain ATCC 16479 / CBS 393.64 / IMI 116815)</name>
    <dbReference type="NCBI Taxonomy" id="1408163"/>
    <lineage>
        <taxon>Eukaryota</taxon>
        <taxon>Fungi</taxon>
        <taxon>Dikarya</taxon>
        <taxon>Ascomycota</taxon>
        <taxon>Pezizomycotina</taxon>
        <taxon>Eurotiomycetes</taxon>
        <taxon>Eurotiomycetidae</taxon>
        <taxon>Eurotiales</taxon>
        <taxon>Trichocomaceae</taxon>
        <taxon>Rasamsonia</taxon>
    </lineage>
</organism>
<comment type="similarity">
    <text evidence="1">Belongs to the asaB hydroxylase/desaturase family.</text>
</comment>
<dbReference type="Pfam" id="PF01814">
    <property type="entry name" value="Hemerythrin"/>
    <property type="match status" value="1"/>
</dbReference>
<dbReference type="RefSeq" id="XP_013330933.1">
    <property type="nucleotide sequence ID" value="XM_013475479.1"/>
</dbReference>
<dbReference type="InterPro" id="IPR044053">
    <property type="entry name" value="AsaB-like"/>
</dbReference>
<dbReference type="NCBIfam" id="NF041278">
    <property type="entry name" value="CmcJ_NvfI_EfuI"/>
    <property type="match status" value="1"/>
</dbReference>
<dbReference type="GeneID" id="25313999"/>
<comment type="caution">
    <text evidence="4">The sequence shown here is derived from an EMBL/GenBank/DDBJ whole genome shotgun (WGS) entry which is preliminary data.</text>
</comment>
<keyword evidence="4" id="KW-0808">Transferase</keyword>
<sequence>MSTTTTTTSTTLTGAADPNYIPRGPVETELLFYVPPSDGSVPFNYVEKPPEGQPQRNYNEAAHKIQVEDIRGHEDEYTLDKDAFQVLKNVRSATTYETFNSDEEIQRVFYPEVERVLLDNVPGAHRVIIFDHTIRRENPNAPRQPVHRAHSDQTDRAAEWRVRLHVPDQEEAEKLLKGRYRIINVWRPLNGPVQSSPLAFATATSVKESDLVPVEHRYPHRTGETMGVVYNPDMKWKYWSGMTNDELLFLKCSDTQPGVNKRVPHSAFKDPRTPPGARPRESIENFIQSQVKEKRSPVCPMLLLRTAFTSRPTFSCPSGGLFFTVSASFSTTNMTTASYTLTISQAVKKNHRELEGYHNAIVKSDDPDERIRFQNQFTWELVRHAVSEELIVYPAFEKYLEDGAAMAEKDRAQHQVIKEKLKLFQDMKESDPSFTPTANSLMATLSNHIKQEEEVDLVKLEDVLAKSESLALARQFDRTKMFVPTRSHPEAPSKPPFETAFGLMTAPVDRLSDLLFRKFPAESITSNPSPQGSVRSMNNERIMKE</sequence>